<dbReference type="Gene3D" id="3.90.228.10">
    <property type="match status" value="1"/>
</dbReference>
<feature type="domain" description="Ubiquitin-like" evidence="1">
    <location>
        <begin position="23"/>
        <end position="94"/>
    </location>
</feature>
<evidence type="ECO:0000313" key="2">
    <source>
        <dbReference type="EMBL" id="RIA90088.1"/>
    </source>
</evidence>
<reference evidence="2 3" key="1">
    <citation type="submission" date="2018-06" db="EMBL/GenBank/DDBJ databases">
        <title>Comparative genomics reveals the genomic features of Rhizophagus irregularis, R. cerebriforme, R. diaphanum and Gigaspora rosea, and their symbiotic lifestyle signature.</title>
        <authorList>
            <person name="Morin E."/>
            <person name="San Clemente H."/>
            <person name="Chen E.C.H."/>
            <person name="De La Providencia I."/>
            <person name="Hainaut M."/>
            <person name="Kuo A."/>
            <person name="Kohler A."/>
            <person name="Murat C."/>
            <person name="Tang N."/>
            <person name="Roy S."/>
            <person name="Loubradou J."/>
            <person name="Henrissat B."/>
            <person name="Grigoriev I.V."/>
            <person name="Corradi N."/>
            <person name="Roux C."/>
            <person name="Martin F.M."/>
        </authorList>
    </citation>
    <scope>NUCLEOTIDE SEQUENCE [LARGE SCALE GENOMIC DNA]</scope>
    <source>
        <strain evidence="2 3">DAOM 227022</strain>
    </source>
</reference>
<dbReference type="STRING" id="658196.A0A397SVP9"/>
<organism evidence="2 3">
    <name type="scientific">Glomus cerebriforme</name>
    <dbReference type="NCBI Taxonomy" id="658196"/>
    <lineage>
        <taxon>Eukaryota</taxon>
        <taxon>Fungi</taxon>
        <taxon>Fungi incertae sedis</taxon>
        <taxon>Mucoromycota</taxon>
        <taxon>Glomeromycotina</taxon>
        <taxon>Glomeromycetes</taxon>
        <taxon>Glomerales</taxon>
        <taxon>Glomeraceae</taxon>
        <taxon>Glomus</taxon>
    </lineage>
</organism>
<dbReference type="Gene3D" id="3.10.20.90">
    <property type="entry name" value="Phosphatidylinositol 3-kinase Catalytic Subunit, Chain A, domain 1"/>
    <property type="match status" value="1"/>
</dbReference>
<accession>A0A397SVP9</accession>
<dbReference type="SUPFAM" id="SSF56399">
    <property type="entry name" value="ADP-ribosylation"/>
    <property type="match status" value="1"/>
</dbReference>
<dbReference type="Proteomes" id="UP000265703">
    <property type="component" value="Unassembled WGS sequence"/>
</dbReference>
<protein>
    <recommendedName>
        <fullName evidence="1">Ubiquitin-like domain-containing protein</fullName>
    </recommendedName>
</protein>
<dbReference type="EMBL" id="QKYT01000193">
    <property type="protein sequence ID" value="RIA90088.1"/>
    <property type="molecule type" value="Genomic_DNA"/>
</dbReference>
<dbReference type="OrthoDB" id="428577at2759"/>
<gene>
    <name evidence="2" type="ORF">C1645_849844</name>
</gene>
<dbReference type="SMART" id="SM00213">
    <property type="entry name" value="UBQ"/>
    <property type="match status" value="1"/>
</dbReference>
<keyword evidence="3" id="KW-1185">Reference proteome</keyword>
<dbReference type="AlphaFoldDB" id="A0A397SVP9"/>
<dbReference type="InterPro" id="IPR000626">
    <property type="entry name" value="Ubiquitin-like_dom"/>
</dbReference>
<dbReference type="PROSITE" id="PS50053">
    <property type="entry name" value="UBIQUITIN_2"/>
    <property type="match status" value="1"/>
</dbReference>
<dbReference type="InterPro" id="IPR029071">
    <property type="entry name" value="Ubiquitin-like_domsf"/>
</dbReference>
<proteinExistence type="predicted"/>
<evidence type="ECO:0000313" key="3">
    <source>
        <dbReference type="Proteomes" id="UP000265703"/>
    </source>
</evidence>
<dbReference type="PANTHER" id="PTHR36649">
    <property type="entry name" value="UBIQUITIN-LIKE DOMAIN-CONTAINING PROTEIN"/>
    <property type="match status" value="1"/>
</dbReference>
<dbReference type="PANTHER" id="PTHR36649:SF28">
    <property type="entry name" value="UBIQUITIN-LIKE DOMAIN-CONTAINING PROTEIN"/>
    <property type="match status" value="1"/>
</dbReference>
<name>A0A397SVP9_9GLOM</name>
<comment type="caution">
    <text evidence="2">The sequence shown here is derived from an EMBL/GenBank/DDBJ whole genome shotgun (WGS) entry which is preliminary data.</text>
</comment>
<dbReference type="InterPro" id="IPR019956">
    <property type="entry name" value="Ubiquitin_dom"/>
</dbReference>
<dbReference type="Pfam" id="PF00240">
    <property type="entry name" value="ubiquitin"/>
    <property type="match status" value="1"/>
</dbReference>
<sequence>MNVDNKILFRSVVSSYFAHNKGVKTLTDTFTVLENVELSNTIWEIKKRIHDARGFPPDKQRLIFNKQLEDGHTLSYYGIKNGSILRLVLRLRGGANSSPPPISDYCILPDSLLSPQFDFDLTHVKDDGLNFIRGGECYKRPCGWNQIALNVINKYLDGNGWLGIDFWIDGFPQKEWAVSYHGTDVKNAKSIAKDGYLLSKGILFNFGKGIYSTPDIDLAASYSHNFELNGERYIFGFQNRVNPETLVKISKGVTGVGEYWISPNENDIRPYGICIKRV</sequence>
<dbReference type="PRINTS" id="PR00348">
    <property type="entry name" value="UBIQUITIN"/>
</dbReference>
<evidence type="ECO:0000259" key="1">
    <source>
        <dbReference type="PROSITE" id="PS50053"/>
    </source>
</evidence>
<dbReference type="SUPFAM" id="SSF54236">
    <property type="entry name" value="Ubiquitin-like"/>
    <property type="match status" value="1"/>
</dbReference>